<feature type="region of interest" description="Disordered" evidence="1">
    <location>
        <begin position="1"/>
        <end position="28"/>
    </location>
</feature>
<feature type="domain" description="Temptin Cys/Cys disulfide" evidence="3">
    <location>
        <begin position="2"/>
        <end position="88"/>
    </location>
</feature>
<evidence type="ECO:0000313" key="5">
    <source>
        <dbReference type="Proteomes" id="UP000002640"/>
    </source>
</evidence>
<evidence type="ECO:0000313" key="4">
    <source>
        <dbReference type="EMBL" id="EGZ29183.1"/>
    </source>
</evidence>
<dbReference type="Pfam" id="PF24784">
    <property type="entry name" value="Temptin_C"/>
    <property type="match status" value="1"/>
</dbReference>
<dbReference type="PANTHER" id="PTHR34737:SF2">
    <property type="entry name" value="EF-HAND DOMAIN-CONTAINING PROTEIN"/>
    <property type="match status" value="1"/>
</dbReference>
<reference evidence="4 5" key="1">
    <citation type="journal article" date="2006" name="Science">
        <title>Phytophthora genome sequences uncover evolutionary origins and mechanisms of pathogenesis.</title>
        <authorList>
            <person name="Tyler B.M."/>
            <person name="Tripathy S."/>
            <person name="Zhang X."/>
            <person name="Dehal P."/>
            <person name="Jiang R.H."/>
            <person name="Aerts A."/>
            <person name="Arredondo F.D."/>
            <person name="Baxter L."/>
            <person name="Bensasson D."/>
            <person name="Beynon J.L."/>
            <person name="Chapman J."/>
            <person name="Damasceno C.M."/>
            <person name="Dorrance A.E."/>
            <person name="Dou D."/>
            <person name="Dickerman A.W."/>
            <person name="Dubchak I.L."/>
            <person name="Garbelotto M."/>
            <person name="Gijzen M."/>
            <person name="Gordon S.G."/>
            <person name="Govers F."/>
            <person name="Grunwald N.J."/>
            <person name="Huang W."/>
            <person name="Ivors K.L."/>
            <person name="Jones R.W."/>
            <person name="Kamoun S."/>
            <person name="Krampis K."/>
            <person name="Lamour K.H."/>
            <person name="Lee M.K."/>
            <person name="McDonald W.H."/>
            <person name="Medina M."/>
            <person name="Meijer H.J."/>
            <person name="Nordberg E.K."/>
            <person name="Maclean D.J."/>
            <person name="Ospina-Giraldo M.D."/>
            <person name="Morris P.F."/>
            <person name="Phuntumart V."/>
            <person name="Putnam N.H."/>
            <person name="Rash S."/>
            <person name="Rose J.K."/>
            <person name="Sakihama Y."/>
            <person name="Salamov A.A."/>
            <person name="Savidor A."/>
            <person name="Scheuring C.F."/>
            <person name="Smith B.M."/>
            <person name="Sobral B.W."/>
            <person name="Terry A."/>
            <person name="Torto-Alalibo T.A."/>
            <person name="Win J."/>
            <person name="Xu Z."/>
            <person name="Zhang H."/>
            <person name="Grigoriev I.V."/>
            <person name="Rokhsar D.S."/>
            <person name="Boore J.L."/>
        </authorList>
    </citation>
    <scope>NUCLEOTIDE SEQUENCE [LARGE SCALE GENOMIC DNA]</scope>
    <source>
        <strain evidence="4 5">P6497</strain>
    </source>
</reference>
<evidence type="ECO:0000259" key="3">
    <source>
        <dbReference type="Pfam" id="PF24784"/>
    </source>
</evidence>
<dbReference type="InterPro" id="IPR055313">
    <property type="entry name" value="Temptin-like"/>
</dbReference>
<keyword evidence="2" id="KW-1133">Transmembrane helix</keyword>
<dbReference type="PANTHER" id="PTHR34737">
    <property type="entry name" value="EF-HAND DOMAIN-CONTAINING PROTEIN"/>
    <property type="match status" value="1"/>
</dbReference>
<accession>G4YJ43</accession>
<sequence length="189" mass="20331">MFQKKIPNGGNVPGVQALGHEKESGGPNNDFGMDFVAAMFQWTKDFCEKDSDGDGQTNGQELGDPCCEFEFRKNEQLRWTQGVSHPGDPELKADPALWADVVCGAAAEPEATEEKATEAEAEAAEETKPEATEAAEPETLTAGAPALQSSVMLSAVALTAVVVYFAVVRTGRRSTRNLPIFRQRRGAPM</sequence>
<feature type="transmembrane region" description="Helical" evidence="2">
    <location>
        <begin position="146"/>
        <end position="167"/>
    </location>
</feature>
<protein>
    <recommendedName>
        <fullName evidence="3">Temptin Cys/Cys disulfide domain-containing protein</fullName>
    </recommendedName>
</protein>
<dbReference type="RefSeq" id="XP_009516458.1">
    <property type="nucleotide sequence ID" value="XM_009518163.1"/>
</dbReference>
<dbReference type="STRING" id="1094619.G4YJ43"/>
<dbReference type="GeneID" id="20662324"/>
<dbReference type="Proteomes" id="UP000002640">
    <property type="component" value="Unassembled WGS sequence"/>
</dbReference>
<keyword evidence="2" id="KW-0812">Transmembrane</keyword>
<dbReference type="OMA" id="RNLPIFR"/>
<organism evidence="4 5">
    <name type="scientific">Phytophthora sojae (strain P6497)</name>
    <name type="common">Soybean stem and root rot agent</name>
    <name type="synonym">Phytophthora megasperma f. sp. glycines</name>
    <dbReference type="NCBI Taxonomy" id="1094619"/>
    <lineage>
        <taxon>Eukaryota</taxon>
        <taxon>Sar</taxon>
        <taxon>Stramenopiles</taxon>
        <taxon>Oomycota</taxon>
        <taxon>Peronosporomycetes</taxon>
        <taxon>Peronosporales</taxon>
        <taxon>Peronosporaceae</taxon>
        <taxon>Phytophthora</taxon>
    </lineage>
</organism>
<dbReference type="AlphaFoldDB" id="G4YJ43"/>
<feature type="region of interest" description="Disordered" evidence="1">
    <location>
        <begin position="107"/>
        <end position="139"/>
    </location>
</feature>
<dbReference type="EMBL" id="JH159151">
    <property type="protein sequence ID" value="EGZ29183.1"/>
    <property type="molecule type" value="Genomic_DNA"/>
</dbReference>
<evidence type="ECO:0000256" key="1">
    <source>
        <dbReference type="SAM" id="MobiDB-lite"/>
    </source>
</evidence>
<dbReference type="InterPro" id="IPR057626">
    <property type="entry name" value="S-S_Temptin"/>
</dbReference>
<name>G4YJ43_PHYSP</name>
<evidence type="ECO:0000256" key="2">
    <source>
        <dbReference type="SAM" id="Phobius"/>
    </source>
</evidence>
<keyword evidence="2" id="KW-0472">Membrane</keyword>
<dbReference type="InParanoid" id="G4YJ43"/>
<keyword evidence="5" id="KW-1185">Reference proteome</keyword>
<proteinExistence type="predicted"/>
<dbReference type="KEGG" id="psoj:PHYSODRAFT_537581"/>
<gene>
    <name evidence="4" type="ORF">PHYSODRAFT_537581</name>
</gene>